<dbReference type="Proteomes" id="UP000435877">
    <property type="component" value="Unassembled WGS sequence"/>
</dbReference>
<evidence type="ECO:0000313" key="6">
    <source>
        <dbReference type="Proteomes" id="UP000439591"/>
    </source>
</evidence>
<sequence length="268" mass="29813">MRDIPKELSSFNGGGFSSRFTLNMDVGPTYKEIHLRTNLNNDQLPRVTLTLNGDAIYDVTGEDLRMVEDYKHAAEGYTQPTSFFVIPLADFTNKSQEGQDLSGLVTVAGDNLVLEVRTAAATAGQISGSLVPTMQADAVMGVAQPARVLLPRMYKELIPVGATGKNKYRNFPRGPRIRRLHLNGPVTDLEIIRDDIIRFERDKVLQDYLLARQQLSPQSGWYHFDPLMYHFAISDMLQTAAGKNFEINPTVSSAGDFDVLFETVEAVN</sequence>
<dbReference type="Pfam" id="PF25513">
    <property type="entry name" value="P2_C"/>
    <property type="match status" value="1"/>
</dbReference>
<dbReference type="RefSeq" id="WP_159266998.1">
    <property type="nucleotide sequence ID" value="NZ_CACSIK010000001.1"/>
</dbReference>
<keyword evidence="5" id="KW-1185">Reference proteome</keyword>
<feature type="domain" description="Viral coat protein P2 C-terminal" evidence="2">
    <location>
        <begin position="151"/>
        <end position="267"/>
    </location>
</feature>
<evidence type="ECO:0000259" key="1">
    <source>
        <dbReference type="Pfam" id="PF18628"/>
    </source>
</evidence>
<dbReference type="EMBL" id="CACSIM010000001">
    <property type="protein sequence ID" value="CAA0085133.1"/>
    <property type="molecule type" value="Genomic_DNA"/>
</dbReference>
<gene>
    <name evidence="3" type="ORF">IHBHHGIJ_00293</name>
    <name evidence="4" type="ORF">KFEGEMFD_00857</name>
</gene>
<feature type="domain" description="Viral coat protein P2 N-terminal" evidence="1">
    <location>
        <begin position="5"/>
        <end position="138"/>
    </location>
</feature>
<name>A0A5S9N726_9GAMM</name>
<dbReference type="AlphaFoldDB" id="A0A5S9N726"/>
<evidence type="ECO:0000313" key="5">
    <source>
        <dbReference type="Proteomes" id="UP000435877"/>
    </source>
</evidence>
<dbReference type="OrthoDB" id="6194061at2"/>
<dbReference type="Pfam" id="PF18628">
    <property type="entry name" value="P2_N"/>
    <property type="match status" value="1"/>
</dbReference>
<dbReference type="InterPro" id="IPR053751">
    <property type="entry name" value="Viral_Major_Capsid_sf"/>
</dbReference>
<dbReference type="InterPro" id="IPR057915">
    <property type="entry name" value="P2_C"/>
</dbReference>
<dbReference type="InterPro" id="IPR041377">
    <property type="entry name" value="P2_N"/>
</dbReference>
<evidence type="ECO:0000313" key="4">
    <source>
        <dbReference type="EMBL" id="CAA0085133.1"/>
    </source>
</evidence>
<evidence type="ECO:0000259" key="2">
    <source>
        <dbReference type="Pfam" id="PF25513"/>
    </source>
</evidence>
<evidence type="ECO:0000313" key="3">
    <source>
        <dbReference type="EMBL" id="CAA0081303.1"/>
    </source>
</evidence>
<dbReference type="Gene3D" id="2.60.120.730">
    <property type="match status" value="2"/>
</dbReference>
<organism evidence="4 6">
    <name type="scientific">Zhongshania aliphaticivorans</name>
    <dbReference type="NCBI Taxonomy" id="1470434"/>
    <lineage>
        <taxon>Bacteria</taxon>
        <taxon>Pseudomonadati</taxon>
        <taxon>Pseudomonadota</taxon>
        <taxon>Gammaproteobacteria</taxon>
        <taxon>Cellvibrionales</taxon>
        <taxon>Spongiibacteraceae</taxon>
        <taxon>Zhongshania</taxon>
    </lineage>
</organism>
<accession>A0A5S9N726</accession>
<dbReference type="EMBL" id="CACSIK010000001">
    <property type="protein sequence ID" value="CAA0081303.1"/>
    <property type="molecule type" value="Genomic_DNA"/>
</dbReference>
<proteinExistence type="predicted"/>
<dbReference type="Proteomes" id="UP000439591">
    <property type="component" value="Unassembled WGS sequence"/>
</dbReference>
<reference evidence="5 6" key="1">
    <citation type="submission" date="2019-11" db="EMBL/GenBank/DDBJ databases">
        <authorList>
            <person name="Holert J."/>
        </authorList>
    </citation>
    <scope>NUCLEOTIDE SEQUENCE [LARGE SCALE GENOMIC DNA]</scope>
    <source>
        <strain evidence="4">BC3_2A</strain>
        <strain evidence="3">SB11_1A</strain>
    </source>
</reference>
<protein>
    <submittedName>
        <fullName evidence="4">Uncharacterized protein</fullName>
    </submittedName>
</protein>